<organism evidence="2 3">
    <name type="scientific">Clathrus columnatus</name>
    <dbReference type="NCBI Taxonomy" id="1419009"/>
    <lineage>
        <taxon>Eukaryota</taxon>
        <taxon>Fungi</taxon>
        <taxon>Dikarya</taxon>
        <taxon>Basidiomycota</taxon>
        <taxon>Agaricomycotina</taxon>
        <taxon>Agaricomycetes</taxon>
        <taxon>Phallomycetidae</taxon>
        <taxon>Phallales</taxon>
        <taxon>Clathraceae</taxon>
        <taxon>Clathrus</taxon>
    </lineage>
</organism>
<evidence type="ECO:0000256" key="1">
    <source>
        <dbReference type="SAM" id="MobiDB-lite"/>
    </source>
</evidence>
<accession>A0AAV5AB46</accession>
<gene>
    <name evidence="2" type="ORF">Clacol_005799</name>
</gene>
<feature type="region of interest" description="Disordered" evidence="1">
    <location>
        <begin position="201"/>
        <end position="224"/>
    </location>
</feature>
<proteinExistence type="predicted"/>
<sequence>MPLKELLSFSPFLELLFKSEMMYFPSFWSRWKLPRWSNQQLEDILPKVANVSDDDVLPIAHSLIYEPSTSATSDGFLSPLLTPSSHSNNLDFHLQLPEFTSLIDDLPELLQPSRLEVSSPSLNSVGSIRDRRDDLIGELLDQVSQLRQKVRSLGDDNSRLRHQLTDKRFHDSVTNCRGIVKFNPYVDPKYKLVHIARKHSVDKPGKYPSSQEDDRNTDSQEDCDSAYSYYNNPDYFPKISSPISSTPLARLRAKTESILSGNNFVPSGYSQRRRYYSLPTPKQCREYAESRLKDGTKLELGAHLRRLINLRCSLPSDRTILNKTIIHNSPPMARKDSSLEISPPTWSLRNSSKRPIRRPQPRIQLSVLEGNLFLFKELKAKDFSIKNSSENPSRPLDENAIDTETQPFVEDLEDEVDDLLVEEAPLSSVHLLEGTRRENVESFVTANEHAVSDAQRRRERHIALLDSIMEEEELEDGSTVHLPSLVVRTMYASINYITNLHNTLPPTSKANNIHHNSVPAQMAQATLAIIPEHELESSESTTISQCPPLTEDSFSSMQTQEQDSLMTLDDFEDIDFASASTLRSQGSESTSGYFSHALSKEVNTVAFPITHSLTGRLTVCGSTLVHAC</sequence>
<name>A0AAV5AB46_9AGAM</name>
<dbReference type="EMBL" id="BPWL01000006">
    <property type="protein sequence ID" value="GJJ11565.1"/>
    <property type="molecule type" value="Genomic_DNA"/>
</dbReference>
<comment type="caution">
    <text evidence="2">The sequence shown here is derived from an EMBL/GenBank/DDBJ whole genome shotgun (WGS) entry which is preliminary data.</text>
</comment>
<evidence type="ECO:0000313" key="3">
    <source>
        <dbReference type="Proteomes" id="UP001050691"/>
    </source>
</evidence>
<protein>
    <submittedName>
        <fullName evidence="2">Uncharacterized protein</fullName>
    </submittedName>
</protein>
<dbReference type="AlphaFoldDB" id="A0AAV5AB46"/>
<reference evidence="2" key="1">
    <citation type="submission" date="2021-10" db="EMBL/GenBank/DDBJ databases">
        <title>De novo Genome Assembly of Clathrus columnatus (Basidiomycota, Fungi) Using Illumina and Nanopore Sequence Data.</title>
        <authorList>
            <person name="Ogiso-Tanaka E."/>
            <person name="Itagaki H."/>
            <person name="Hosoya T."/>
            <person name="Hosaka K."/>
        </authorList>
    </citation>
    <scope>NUCLEOTIDE SEQUENCE</scope>
    <source>
        <strain evidence="2">MO-923</strain>
    </source>
</reference>
<evidence type="ECO:0000313" key="2">
    <source>
        <dbReference type="EMBL" id="GJJ11565.1"/>
    </source>
</evidence>
<dbReference type="Proteomes" id="UP001050691">
    <property type="component" value="Unassembled WGS sequence"/>
</dbReference>
<keyword evidence="3" id="KW-1185">Reference proteome</keyword>
<feature type="region of interest" description="Disordered" evidence="1">
    <location>
        <begin position="331"/>
        <end position="355"/>
    </location>
</feature>